<proteinExistence type="predicted"/>
<dbReference type="WBParaSite" id="RSKR_0000794700.1">
    <property type="protein sequence ID" value="RSKR_0000794700.1"/>
    <property type="gene ID" value="RSKR_0000794700"/>
</dbReference>
<evidence type="ECO:0000313" key="1">
    <source>
        <dbReference type="Proteomes" id="UP000095286"/>
    </source>
</evidence>
<sequence>MNAREEIINLVVDYRQLTETITALCHTVLLHRVLGKFNYDNEIKYTLGSVGVQEVDCKTIDLTYVKVNSNKLTDTVNYRVANFVEGISEKMISKPNEPVRSHSSASINDQAPVGSVFKKNPDGSVAIIACIFLEFFQRKSKAPAGLKNDNGFTWESWKFEVEVISVSGADKFAEMKESLGEQISEKILYICSKINRSQYLPSIPKFQEISNVFDHTYPDCEPYLFTIRNGEPTPIPRNGQMMLNVESSASLKTNFEKLCKYFF</sequence>
<reference evidence="2" key="1">
    <citation type="submission" date="2016-11" db="UniProtKB">
        <authorList>
            <consortium name="WormBaseParasite"/>
        </authorList>
    </citation>
    <scope>IDENTIFICATION</scope>
    <source>
        <strain evidence="2">KR3021</strain>
    </source>
</reference>
<name>A0AC35U5W9_9BILA</name>
<dbReference type="Proteomes" id="UP000095286">
    <property type="component" value="Unplaced"/>
</dbReference>
<evidence type="ECO:0000313" key="2">
    <source>
        <dbReference type="WBParaSite" id="RSKR_0000794700.1"/>
    </source>
</evidence>
<organism evidence="1 2">
    <name type="scientific">Rhabditophanes sp. KR3021</name>
    <dbReference type="NCBI Taxonomy" id="114890"/>
    <lineage>
        <taxon>Eukaryota</taxon>
        <taxon>Metazoa</taxon>
        <taxon>Ecdysozoa</taxon>
        <taxon>Nematoda</taxon>
        <taxon>Chromadorea</taxon>
        <taxon>Rhabditida</taxon>
        <taxon>Tylenchina</taxon>
        <taxon>Panagrolaimomorpha</taxon>
        <taxon>Strongyloidoidea</taxon>
        <taxon>Alloionematidae</taxon>
        <taxon>Rhabditophanes</taxon>
    </lineage>
</organism>
<protein>
    <submittedName>
        <fullName evidence="2">Autophagy-related protein 101</fullName>
    </submittedName>
</protein>
<accession>A0AC35U5W9</accession>